<dbReference type="Proteomes" id="UP001143486">
    <property type="component" value="Unassembled WGS sequence"/>
</dbReference>
<comment type="caution">
    <text evidence="2">The sequence shown here is derived from an EMBL/GenBank/DDBJ whole genome shotgun (WGS) entry which is preliminary data.</text>
</comment>
<dbReference type="RefSeq" id="WP_271187516.1">
    <property type="nucleotide sequence ID" value="NZ_BSFE01000008.1"/>
</dbReference>
<accession>A0A9W6MPQ3</accession>
<feature type="compositionally biased region" description="Basic and acidic residues" evidence="1">
    <location>
        <begin position="401"/>
        <end position="414"/>
    </location>
</feature>
<reference evidence="2" key="1">
    <citation type="journal article" date="2014" name="Int. J. Syst. Evol. Microbiol.">
        <title>Complete genome sequence of Corynebacterium casei LMG S-19264T (=DSM 44701T), isolated from a smear-ripened cheese.</title>
        <authorList>
            <consortium name="US DOE Joint Genome Institute (JGI-PGF)"/>
            <person name="Walter F."/>
            <person name="Albersmeier A."/>
            <person name="Kalinowski J."/>
            <person name="Ruckert C."/>
        </authorList>
    </citation>
    <scope>NUCLEOTIDE SEQUENCE</scope>
    <source>
        <strain evidence="2">VKM B-1513</strain>
    </source>
</reference>
<organism evidence="2 3">
    <name type="scientific">Maricaulis virginensis</name>
    <dbReference type="NCBI Taxonomy" id="144022"/>
    <lineage>
        <taxon>Bacteria</taxon>
        <taxon>Pseudomonadati</taxon>
        <taxon>Pseudomonadota</taxon>
        <taxon>Alphaproteobacteria</taxon>
        <taxon>Maricaulales</taxon>
        <taxon>Maricaulaceae</taxon>
        <taxon>Maricaulis</taxon>
    </lineage>
</organism>
<sequence length="422" mass="46273">MTRYASTLLIALLAGLALFGGFNALVDPFGITGAPDIPGLTARDTRLLEDGGRVHVADRLARGGDRAILLGSSRTVDGFPHEPEHWPGGIYNAGMRGTNIFELSQAAALAARNEELRCVVIGLDLDEFGVHSKAKATYWLSALTDGRRWLSLARVSLSPNTFGASLQLIADNLTGGAPRVPWAETYPAGAQRERYESGARGIYSWYQGYTFDPERLMMFQDVLDALTASGIQVTGFIHPLHAWREEALVRSGALDEYLAFRQLLAETFEAYSDREPVEACVPGGGAVLWDFSGFQPFARQPAPGPEQTGAHPAFYEPSHYLPHVGQAMLERMRLERMEAPSGTVPFGVRLTPGTAASTADALRERRQAWLERPDGLAATALFDDLEQTRPEPEVPTPQFLNRDDRRSLDDKLERIAPAASRR</sequence>
<dbReference type="EMBL" id="BSFE01000008">
    <property type="protein sequence ID" value="GLK53159.1"/>
    <property type="molecule type" value="Genomic_DNA"/>
</dbReference>
<gene>
    <name evidence="2" type="ORF">GCM10017621_26670</name>
</gene>
<evidence type="ECO:0000256" key="1">
    <source>
        <dbReference type="SAM" id="MobiDB-lite"/>
    </source>
</evidence>
<proteinExistence type="predicted"/>
<name>A0A9W6MPQ3_9PROT</name>
<dbReference type="AlphaFoldDB" id="A0A9W6MPQ3"/>
<keyword evidence="3" id="KW-1185">Reference proteome</keyword>
<evidence type="ECO:0000313" key="2">
    <source>
        <dbReference type="EMBL" id="GLK53159.1"/>
    </source>
</evidence>
<feature type="region of interest" description="Disordered" evidence="1">
    <location>
        <begin position="383"/>
        <end position="422"/>
    </location>
</feature>
<evidence type="ECO:0000313" key="3">
    <source>
        <dbReference type="Proteomes" id="UP001143486"/>
    </source>
</evidence>
<protein>
    <submittedName>
        <fullName evidence="2">Uncharacterized protein</fullName>
    </submittedName>
</protein>
<reference evidence="2" key="2">
    <citation type="submission" date="2023-01" db="EMBL/GenBank/DDBJ databases">
        <authorList>
            <person name="Sun Q."/>
            <person name="Evtushenko L."/>
        </authorList>
    </citation>
    <scope>NUCLEOTIDE SEQUENCE</scope>
    <source>
        <strain evidence="2">VKM B-1513</strain>
    </source>
</reference>